<protein>
    <submittedName>
        <fullName evidence="1">Uncharacterized protein</fullName>
    </submittedName>
</protein>
<accession>A0A871QZ95</accession>
<sequence length="115" mass="13198">MRSRKVASQLELRECLLKLFRRKYSFPIARKNTLSIIIFASNTGKVVPNLAIEMYINEKLQIFRAVGMMDKFPKSLRIEKMLIFRFAYGALNEPSLTVRPPVISLVVILHEANSG</sequence>
<proteinExistence type="predicted"/>
<dbReference type="GeneID" id="64573787"/>
<evidence type="ECO:0000313" key="2">
    <source>
        <dbReference type="Proteomes" id="UP000663131"/>
    </source>
</evidence>
<dbReference type="Proteomes" id="UP000663131">
    <property type="component" value="Chromosome 4"/>
</dbReference>
<dbReference type="AlphaFoldDB" id="A0A871QZ95"/>
<dbReference type="EMBL" id="CP063132">
    <property type="protein sequence ID" value="QOU18793.1"/>
    <property type="molecule type" value="Genomic_DNA"/>
</dbReference>
<name>A0A871QZ95_DEKBR</name>
<reference evidence="1" key="2">
    <citation type="journal article" name="BMC Genomics">
        <title>New genome assemblies reveal patterns of domestication and adaptation across Brettanomyces (Dekkera) species.</title>
        <authorList>
            <person name="Roach M.J."/>
            <person name="Borneman A.R."/>
        </authorList>
    </citation>
    <scope>NUCLEOTIDE SEQUENCE</scope>
    <source>
        <strain evidence="1">UCD 2041</strain>
    </source>
</reference>
<organism evidence="1 2">
    <name type="scientific">Dekkera bruxellensis</name>
    <name type="common">Brettanomyces custersii</name>
    <dbReference type="NCBI Taxonomy" id="5007"/>
    <lineage>
        <taxon>Eukaryota</taxon>
        <taxon>Fungi</taxon>
        <taxon>Dikarya</taxon>
        <taxon>Ascomycota</taxon>
        <taxon>Saccharomycotina</taxon>
        <taxon>Pichiomycetes</taxon>
        <taxon>Pichiales</taxon>
        <taxon>Pichiaceae</taxon>
        <taxon>Brettanomyces</taxon>
    </lineage>
</organism>
<evidence type="ECO:0000313" key="1">
    <source>
        <dbReference type="EMBL" id="QOU18793.1"/>
    </source>
</evidence>
<reference evidence="1" key="1">
    <citation type="submission" date="2020-10" db="EMBL/GenBank/DDBJ databases">
        <authorList>
            <person name="Palmer J.M."/>
        </authorList>
    </citation>
    <scope>NUCLEOTIDE SEQUENCE</scope>
    <source>
        <strain evidence="1">UCD 2041</strain>
    </source>
</reference>
<dbReference type="RefSeq" id="XP_041135286.1">
    <property type="nucleotide sequence ID" value="XM_041280403.1"/>
</dbReference>
<dbReference type="KEGG" id="bbrx:BRETT_001863"/>
<gene>
    <name evidence="1" type="ORF">BRETT_001863</name>
</gene>